<feature type="domain" description="Cyclic nucleotide-binding" evidence="7">
    <location>
        <begin position="414"/>
        <end position="508"/>
    </location>
</feature>
<feature type="transmembrane region" description="Helical" evidence="6">
    <location>
        <begin position="285"/>
        <end position="304"/>
    </location>
</feature>
<dbReference type="InterPro" id="IPR018488">
    <property type="entry name" value="cNMP-bd_CS"/>
</dbReference>
<feature type="transmembrane region" description="Helical" evidence="6">
    <location>
        <begin position="12"/>
        <end position="38"/>
    </location>
</feature>
<dbReference type="InterPro" id="IPR014710">
    <property type="entry name" value="RmlC-like_jellyroll"/>
</dbReference>
<feature type="transmembrane region" description="Helical" evidence="6">
    <location>
        <begin position="310"/>
        <end position="332"/>
    </location>
</feature>
<gene>
    <name evidence="8" type="ORF">ACFQGU_09625</name>
</gene>
<dbReference type="PROSITE" id="PS00889">
    <property type="entry name" value="CNMP_BINDING_2"/>
    <property type="match status" value="1"/>
</dbReference>
<reference evidence="9" key="1">
    <citation type="journal article" date="2019" name="Int. J. Syst. Evol. Microbiol.">
        <title>The Global Catalogue of Microorganisms (GCM) 10K type strain sequencing project: providing services to taxonomists for standard genome sequencing and annotation.</title>
        <authorList>
            <consortium name="The Broad Institute Genomics Platform"/>
            <consortium name="The Broad Institute Genome Sequencing Center for Infectious Disease"/>
            <person name="Wu L."/>
            <person name="Ma J."/>
        </authorList>
    </citation>
    <scope>NUCLEOTIDE SEQUENCE [LARGE SCALE GENOMIC DNA]</scope>
    <source>
        <strain evidence="9">CGMCC 4.7317</strain>
    </source>
</reference>
<dbReference type="Proteomes" id="UP001596138">
    <property type="component" value="Unassembled WGS sequence"/>
</dbReference>
<comment type="subcellular location">
    <subcellularLocation>
        <location evidence="1">Cell membrane</location>
        <topology evidence="1">Multi-pass membrane protein</topology>
    </subcellularLocation>
</comment>
<dbReference type="SMART" id="SM00100">
    <property type="entry name" value="cNMP"/>
    <property type="match status" value="1"/>
</dbReference>
<comment type="caution">
    <text evidence="8">The sequence shown here is derived from an EMBL/GenBank/DDBJ whole genome shotgun (WGS) entry which is preliminary data.</text>
</comment>
<keyword evidence="4 6" id="KW-1133">Transmembrane helix</keyword>
<name>A0ABW1T0C7_9ACTN</name>
<keyword evidence="2" id="KW-1003">Cell membrane</keyword>
<dbReference type="SUPFAM" id="SSF103473">
    <property type="entry name" value="MFS general substrate transporter"/>
    <property type="match status" value="1"/>
</dbReference>
<feature type="transmembrane region" description="Helical" evidence="6">
    <location>
        <begin position="257"/>
        <end position="278"/>
    </location>
</feature>
<feature type="transmembrane region" description="Helical" evidence="6">
    <location>
        <begin position="44"/>
        <end position="67"/>
    </location>
</feature>
<protein>
    <submittedName>
        <fullName evidence="8">Cyclic nucleotide-binding domain-containing protein</fullName>
    </submittedName>
</protein>
<dbReference type="InterPro" id="IPR036259">
    <property type="entry name" value="MFS_trans_sf"/>
</dbReference>
<feature type="transmembrane region" description="Helical" evidence="6">
    <location>
        <begin position="344"/>
        <end position="366"/>
    </location>
</feature>
<evidence type="ECO:0000256" key="1">
    <source>
        <dbReference type="ARBA" id="ARBA00004651"/>
    </source>
</evidence>
<dbReference type="SUPFAM" id="SSF51206">
    <property type="entry name" value="cAMP-binding domain-like"/>
    <property type="match status" value="1"/>
</dbReference>
<sequence length="539" mass="54487">MRLRAVMAVPSLRWSVLAWGLSVIAETASLVVLLVVAYEVGGPGLLAGFSILRAVPALIVTPVVIGWSDRGRRESWLTAVLATRSGLLALAAAFLVAGAPMAVLLVGGLASVLFSTHRPMSGALLPHLATSPAQLTAANAASAFAESAGTLAGPVLAGVLLVVGPPPLGLALAAVVVGAAAVAVRRIHDVTSPGDPGSAMTLASAIREFGVGLRALLQEPPLIALVFVQTFARGVLLIAVVVLAVDTFGQGDPGVGWLTAMMGVGGLAGSAAAAALVTSTRISRAVAVGVALWGLPMVALGFLTVPAVGYLGFAIIGVGNAVLDVGAFTLVARVIPPTILGRAFAAFEVILVLGVTIGSLVAGLAVPKFGVGPSLGLTGCVLVTLAAGSIPWARRLDTRLIPGDNVSALRECRQLDSLPLAAVDHLAAVGVERTFADGEDVMVQGAVGDDFHVVMSGRARVSRNGTMVAELGPGSGFGEMALLRQVPRTATVTAVGELTTFAISRLDFTVFVAGHPSAAAAVAHVAQERALADERRGSR</sequence>
<dbReference type="InterPro" id="IPR000595">
    <property type="entry name" value="cNMP-bd_dom"/>
</dbReference>
<evidence type="ECO:0000256" key="4">
    <source>
        <dbReference type="ARBA" id="ARBA00022989"/>
    </source>
</evidence>
<dbReference type="PANTHER" id="PTHR23513:SF18">
    <property type="entry name" value="INTEGRAL MEMBRANE PROTEIN"/>
    <property type="match status" value="1"/>
</dbReference>
<dbReference type="CDD" id="cd00038">
    <property type="entry name" value="CAP_ED"/>
    <property type="match status" value="1"/>
</dbReference>
<proteinExistence type="predicted"/>
<evidence type="ECO:0000256" key="5">
    <source>
        <dbReference type="ARBA" id="ARBA00023136"/>
    </source>
</evidence>
<dbReference type="PROSITE" id="PS50042">
    <property type="entry name" value="CNMP_BINDING_3"/>
    <property type="match status" value="1"/>
</dbReference>
<evidence type="ECO:0000256" key="3">
    <source>
        <dbReference type="ARBA" id="ARBA00022692"/>
    </source>
</evidence>
<feature type="transmembrane region" description="Helical" evidence="6">
    <location>
        <begin position="87"/>
        <end position="114"/>
    </location>
</feature>
<dbReference type="RefSeq" id="WP_386766082.1">
    <property type="nucleotide sequence ID" value="NZ_JBHSTI010000008.1"/>
</dbReference>
<dbReference type="PRINTS" id="PR00103">
    <property type="entry name" value="CAMPKINASE"/>
</dbReference>
<keyword evidence="5 6" id="KW-0472">Membrane</keyword>
<organism evidence="8 9">
    <name type="scientific">Longivirga aurantiaca</name>
    <dbReference type="NCBI Taxonomy" id="1837743"/>
    <lineage>
        <taxon>Bacteria</taxon>
        <taxon>Bacillati</taxon>
        <taxon>Actinomycetota</taxon>
        <taxon>Actinomycetes</taxon>
        <taxon>Sporichthyales</taxon>
        <taxon>Sporichthyaceae</taxon>
        <taxon>Longivirga</taxon>
    </lineage>
</organism>
<dbReference type="PANTHER" id="PTHR23513">
    <property type="entry name" value="INTEGRAL MEMBRANE EFFLUX PROTEIN-RELATED"/>
    <property type="match status" value="1"/>
</dbReference>
<evidence type="ECO:0000313" key="8">
    <source>
        <dbReference type="EMBL" id="MFC6238138.1"/>
    </source>
</evidence>
<dbReference type="Pfam" id="PF00027">
    <property type="entry name" value="cNMP_binding"/>
    <property type="match status" value="1"/>
</dbReference>
<dbReference type="Gene3D" id="2.60.120.10">
    <property type="entry name" value="Jelly Rolls"/>
    <property type="match status" value="1"/>
</dbReference>
<dbReference type="InterPro" id="IPR018490">
    <property type="entry name" value="cNMP-bd_dom_sf"/>
</dbReference>
<evidence type="ECO:0000313" key="9">
    <source>
        <dbReference type="Proteomes" id="UP001596138"/>
    </source>
</evidence>
<accession>A0ABW1T0C7</accession>
<evidence type="ECO:0000256" key="2">
    <source>
        <dbReference type="ARBA" id="ARBA00022475"/>
    </source>
</evidence>
<dbReference type="EMBL" id="JBHSTI010000008">
    <property type="protein sequence ID" value="MFC6238138.1"/>
    <property type="molecule type" value="Genomic_DNA"/>
</dbReference>
<feature type="transmembrane region" description="Helical" evidence="6">
    <location>
        <begin position="155"/>
        <end position="184"/>
    </location>
</feature>
<evidence type="ECO:0000256" key="6">
    <source>
        <dbReference type="SAM" id="Phobius"/>
    </source>
</evidence>
<keyword evidence="3 6" id="KW-0812">Transmembrane</keyword>
<evidence type="ECO:0000259" key="7">
    <source>
        <dbReference type="PROSITE" id="PS50042"/>
    </source>
</evidence>
<feature type="transmembrane region" description="Helical" evidence="6">
    <location>
        <begin position="372"/>
        <end position="393"/>
    </location>
</feature>
<keyword evidence="9" id="KW-1185">Reference proteome</keyword>
<feature type="transmembrane region" description="Helical" evidence="6">
    <location>
        <begin position="222"/>
        <end position="245"/>
    </location>
</feature>
<dbReference type="Gene3D" id="1.20.1250.20">
    <property type="entry name" value="MFS general substrate transporter like domains"/>
    <property type="match status" value="1"/>
</dbReference>